<reference evidence="2" key="1">
    <citation type="submission" date="2012-04" db="EMBL/GenBank/DDBJ databases">
        <title>Finished genome of Dactylococcopsis salina PCC 8305.</title>
        <authorList>
            <consortium name="US DOE Joint Genome Institute"/>
            <person name="Gugger M."/>
            <person name="Coursin T."/>
            <person name="Rippka R."/>
            <person name="Tandeau De Marsac N."/>
            <person name="Huntemann M."/>
            <person name="Wei C.-L."/>
            <person name="Han J."/>
            <person name="Detter J.C."/>
            <person name="Han C."/>
            <person name="Tapia R."/>
            <person name="Daligault H."/>
            <person name="Chen A."/>
            <person name="Krypides N."/>
            <person name="Mavromatis K."/>
            <person name="Markowitz V."/>
            <person name="Szeto E."/>
            <person name="Ivanova N."/>
            <person name="Ovchinnikova G."/>
            <person name="Pagani I."/>
            <person name="Pati A."/>
            <person name="Goodwin L."/>
            <person name="Peters L."/>
            <person name="Pitluck S."/>
            <person name="Woyke T."/>
            <person name="Kerfeld C."/>
        </authorList>
    </citation>
    <scope>NUCLEOTIDE SEQUENCE [LARGE SCALE GENOMIC DNA]</scope>
    <source>
        <strain evidence="2">PCC 8305</strain>
    </source>
</reference>
<dbReference type="EMBL" id="CP003944">
    <property type="protein sequence ID" value="AFZ50386.1"/>
    <property type="molecule type" value="Genomic_DNA"/>
</dbReference>
<organism evidence="2 3">
    <name type="scientific">Dactylococcopsis salina (strain PCC 8305)</name>
    <name type="common">Myxobactron salinum</name>
    <dbReference type="NCBI Taxonomy" id="13035"/>
    <lineage>
        <taxon>Bacteria</taxon>
        <taxon>Bacillati</taxon>
        <taxon>Cyanobacteriota</taxon>
        <taxon>Cyanophyceae</taxon>
        <taxon>Nodosilineales</taxon>
        <taxon>Cymatolegaceae</taxon>
        <taxon>Dactylococcopsis</taxon>
    </lineage>
</organism>
<keyword evidence="1" id="KW-0175">Coiled coil</keyword>
<sequence length="176" mass="20742">MSQSPYPSKIETLQAEVNQLKGELQLRDQLVEQLSQELFRLVKDNPNFTSVSESTEEHRSQLELLNNQIAEIEEQLQFYQQQISTRNTEIAQLQTKIRTLTERNQALEEMLQDLPEVYRQKFSQRMKPVKEKVEQLKEENQQLQAKVQSLTYRLAVRNRGKNDPDIEQWSQQAPSV</sequence>
<protein>
    <submittedName>
        <fullName evidence="2">Basic region leucine zipper</fullName>
    </submittedName>
</protein>
<dbReference type="KEGG" id="dsl:Dacsa_1722"/>
<dbReference type="InterPro" id="IPR054639">
    <property type="entry name" value="Npun_F5560-like"/>
</dbReference>
<accession>K9YTY2</accession>
<evidence type="ECO:0000313" key="3">
    <source>
        <dbReference type="Proteomes" id="UP000010482"/>
    </source>
</evidence>
<dbReference type="HOGENOM" id="CLU_1460241_0_0_3"/>
<dbReference type="eggNOG" id="COG1322">
    <property type="taxonomic scope" value="Bacteria"/>
</dbReference>
<gene>
    <name evidence="2" type="ORF">Dacsa_1722</name>
</gene>
<dbReference type="STRING" id="13035.Dacsa_1722"/>
<dbReference type="AlphaFoldDB" id="K9YTY2"/>
<dbReference type="NCBIfam" id="NF045622">
    <property type="entry name" value="Npun_F5560_fam"/>
    <property type="match status" value="1"/>
</dbReference>
<name>K9YTY2_DACS8</name>
<evidence type="ECO:0000256" key="1">
    <source>
        <dbReference type="SAM" id="Coils"/>
    </source>
</evidence>
<proteinExistence type="predicted"/>
<evidence type="ECO:0000313" key="2">
    <source>
        <dbReference type="EMBL" id="AFZ50386.1"/>
    </source>
</evidence>
<dbReference type="Proteomes" id="UP000010482">
    <property type="component" value="Chromosome"/>
</dbReference>
<dbReference type="OrthoDB" id="571541at2"/>
<dbReference type="RefSeq" id="WP_015229383.1">
    <property type="nucleotide sequence ID" value="NC_019780.1"/>
</dbReference>
<keyword evidence="3" id="KW-1185">Reference proteome</keyword>
<feature type="coiled-coil region" evidence="1">
    <location>
        <begin position="10"/>
        <end position="153"/>
    </location>
</feature>
<dbReference type="Gene3D" id="1.20.5.170">
    <property type="match status" value="2"/>
</dbReference>